<name>A0A7J3I6S2_9CREN</name>
<evidence type="ECO:0000313" key="1">
    <source>
        <dbReference type="EMBL" id="HGN36372.1"/>
    </source>
</evidence>
<dbReference type="InterPro" id="IPR002739">
    <property type="entry name" value="PAB1135-like"/>
</dbReference>
<dbReference type="PANTHER" id="PTHR38816:SF1">
    <property type="entry name" value="EXOSOME SUBUNIT"/>
    <property type="match status" value="1"/>
</dbReference>
<organism evidence="1">
    <name type="scientific">Ignisphaera aggregans</name>
    <dbReference type="NCBI Taxonomy" id="334771"/>
    <lineage>
        <taxon>Archaea</taxon>
        <taxon>Thermoproteota</taxon>
        <taxon>Thermoprotei</taxon>
        <taxon>Desulfurococcales</taxon>
        <taxon>Desulfurococcaceae</taxon>
        <taxon>Ignisphaera</taxon>
    </lineage>
</organism>
<accession>A0A7J3I6S2</accession>
<reference evidence="1" key="1">
    <citation type="journal article" date="2020" name="mSystems">
        <title>Genome- and Community-Level Interaction Insights into Carbon Utilization and Element Cycling Functions of Hydrothermarchaeota in Hydrothermal Sediment.</title>
        <authorList>
            <person name="Zhou Z."/>
            <person name="Liu Y."/>
            <person name="Xu W."/>
            <person name="Pan J."/>
            <person name="Luo Z.H."/>
            <person name="Li M."/>
        </authorList>
    </citation>
    <scope>NUCLEOTIDE SEQUENCE [LARGE SCALE GENOMIC DNA]</scope>
    <source>
        <strain evidence="1">SpSt-618</strain>
        <strain evidence="2">SpSt-657</strain>
    </source>
</reference>
<evidence type="ECO:0008006" key="3">
    <source>
        <dbReference type="Google" id="ProtNLM"/>
    </source>
</evidence>
<dbReference type="EMBL" id="DTAI01000072">
    <property type="protein sequence ID" value="HGN36372.1"/>
    <property type="molecule type" value="Genomic_DNA"/>
</dbReference>
<dbReference type="InterPro" id="IPR022803">
    <property type="entry name" value="Ribosomal_uL5_dom_sf"/>
</dbReference>
<sequence>MIRRIELSEVILSTHCHATEDLEKVKKALMNAIPLDLRSVTQLHTEILHGYHGNPIVKLEARFKGDDAYKVVEYILSSISDVDKKYLLSSLDMRYNVKDNKLFLRIDKQEAYLGNLVLYEGDDSIKISISFSMIRSEDAVREFLERMLTEARRNEGKHVSGT</sequence>
<dbReference type="PANTHER" id="PTHR38816">
    <property type="entry name" value="EXOSOME SUBUNIT, DUF54 FAMILY-RELATED"/>
    <property type="match status" value="1"/>
</dbReference>
<dbReference type="Pfam" id="PF01877">
    <property type="entry name" value="RNA_binding"/>
    <property type="match status" value="1"/>
</dbReference>
<dbReference type="EMBL" id="DTBZ01000158">
    <property type="protein sequence ID" value="HGQ19013.1"/>
    <property type="molecule type" value="Genomic_DNA"/>
</dbReference>
<dbReference type="AlphaFoldDB" id="A0A7J3I6S2"/>
<protein>
    <recommendedName>
        <fullName evidence="3">Exosome protein</fullName>
    </recommendedName>
</protein>
<dbReference type="SUPFAM" id="SSF55282">
    <property type="entry name" value="RL5-like"/>
    <property type="match status" value="1"/>
</dbReference>
<proteinExistence type="predicted"/>
<evidence type="ECO:0000313" key="2">
    <source>
        <dbReference type="EMBL" id="HGQ19013.1"/>
    </source>
</evidence>
<comment type="caution">
    <text evidence="1">The sequence shown here is derived from an EMBL/GenBank/DDBJ whole genome shotgun (WGS) entry which is preliminary data.</text>
</comment>
<gene>
    <name evidence="1" type="ORF">ENT87_02310</name>
    <name evidence="2" type="ORF">ENU30_08615</name>
</gene>
<dbReference type="Gene3D" id="3.30.1440.10">
    <property type="match status" value="1"/>
</dbReference>